<proteinExistence type="predicted"/>
<dbReference type="EMBL" id="ACLF03000016">
    <property type="protein sequence ID" value="EFQ81858.1"/>
    <property type="molecule type" value="Genomic_DNA"/>
</dbReference>
<evidence type="ECO:0000313" key="4">
    <source>
        <dbReference type="Proteomes" id="UP000003111"/>
    </source>
</evidence>
<evidence type="ECO:0000256" key="1">
    <source>
        <dbReference type="SAM" id="MobiDB-lite"/>
    </source>
</evidence>
<feature type="signal peptide" evidence="2">
    <location>
        <begin position="1"/>
        <end position="26"/>
    </location>
</feature>
<feature type="region of interest" description="Disordered" evidence="1">
    <location>
        <begin position="24"/>
        <end position="57"/>
    </location>
</feature>
<dbReference type="Proteomes" id="UP000003111">
    <property type="component" value="Unassembled WGS sequence"/>
</dbReference>
<reference evidence="3" key="1">
    <citation type="submission" date="2010-08" db="EMBL/GenBank/DDBJ databases">
        <authorList>
            <person name="Muzny D."/>
            <person name="Qin X."/>
            <person name="Buhay C."/>
            <person name="Dugan-Rocha S."/>
            <person name="Ding Y."/>
            <person name="Chen G."/>
            <person name="Hawes A."/>
            <person name="Holder M."/>
            <person name="Jhangiani S."/>
            <person name="Johnson A."/>
            <person name="Khan Z."/>
            <person name="Li Z."/>
            <person name="Liu W."/>
            <person name="Liu X."/>
            <person name="Perez L."/>
            <person name="Shen H."/>
            <person name="Wang Q."/>
            <person name="Watt J."/>
            <person name="Xi L."/>
            <person name="Xin Y."/>
            <person name="Zhou J."/>
            <person name="Deng J."/>
            <person name="Jiang H."/>
            <person name="Liu Y."/>
            <person name="Qu J."/>
            <person name="Song X.-Z."/>
            <person name="Zhang L."/>
            <person name="Villasana D."/>
            <person name="Johnson A."/>
            <person name="Liu J."/>
            <person name="Liyanage D."/>
            <person name="Lorensuhewa L."/>
            <person name="Robinson T."/>
            <person name="Song A."/>
            <person name="Song B.-B."/>
            <person name="Dinh H."/>
            <person name="Thornton R."/>
            <person name="Coyle M."/>
            <person name="Francisco L."/>
            <person name="Jackson L."/>
            <person name="Javaid M."/>
            <person name="Korchina V."/>
            <person name="Kovar C."/>
            <person name="Mata R."/>
            <person name="Mathew T."/>
            <person name="Ngo R."/>
            <person name="Nguyen L."/>
            <person name="Nguyen N."/>
            <person name="Okwuonu G."/>
            <person name="Ongeri F."/>
            <person name="Pham C."/>
            <person name="Simmons D."/>
            <person name="Wilczek-Boney K."/>
            <person name="Hale W."/>
            <person name="Jakkamsetti A."/>
            <person name="Pham P."/>
            <person name="Ruth R."/>
            <person name="San Lucas F."/>
            <person name="Warren J."/>
            <person name="Zhang J."/>
            <person name="Zhao Z."/>
            <person name="Zhou C."/>
            <person name="Zhu D."/>
            <person name="Lee S."/>
            <person name="Bess C."/>
            <person name="Blankenburg K."/>
            <person name="Forbes L."/>
            <person name="Fu Q."/>
            <person name="Gubbala S."/>
            <person name="Hirani K."/>
            <person name="Jayaseelan J.C."/>
            <person name="Lara F."/>
            <person name="Munidasa M."/>
            <person name="Palculict T."/>
            <person name="Patil S."/>
            <person name="Pu L.-L."/>
            <person name="Saada N."/>
            <person name="Tang L."/>
            <person name="Weissenberger G."/>
            <person name="Zhu Y."/>
            <person name="Hemphill L."/>
            <person name="Shang Y."/>
            <person name="Youmans B."/>
            <person name="Ayvaz T."/>
            <person name="Ross M."/>
            <person name="Santibanez J."/>
            <person name="Aqrawi P."/>
            <person name="Gross S."/>
            <person name="Joshi V."/>
            <person name="Fowler G."/>
            <person name="Nazareth L."/>
            <person name="Reid J."/>
            <person name="Worley K."/>
            <person name="Petrosino J."/>
            <person name="Highlander S."/>
            <person name="Gibbs R."/>
        </authorList>
    </citation>
    <scope>NUCLEOTIDE SEQUENCE [LARGE SCALE GENOMIC DNA]</scope>
    <source>
        <strain evidence="3">DSM 15272</strain>
    </source>
</reference>
<evidence type="ECO:0000256" key="2">
    <source>
        <dbReference type="SAM" id="SignalP"/>
    </source>
</evidence>
<dbReference type="PROSITE" id="PS51257">
    <property type="entry name" value="PROKAR_LIPOPROTEIN"/>
    <property type="match status" value="1"/>
</dbReference>
<comment type="caution">
    <text evidence="3">The sequence shown here is derived from an EMBL/GenBank/DDBJ whole genome shotgun (WGS) entry which is preliminary data.</text>
</comment>
<dbReference type="HOGENOM" id="CLU_734946_0_0_11"/>
<feature type="chain" id="PRO_5003164692" description="Tat pathway signal sequence domain protein" evidence="2">
    <location>
        <begin position="27"/>
        <end position="376"/>
    </location>
</feature>
<accession>E2SGA1</accession>
<evidence type="ECO:0008006" key="5">
    <source>
        <dbReference type="Google" id="ProtNLM"/>
    </source>
</evidence>
<dbReference type="AlphaFoldDB" id="E2SGA1"/>
<feature type="region of interest" description="Disordered" evidence="1">
    <location>
        <begin position="98"/>
        <end position="126"/>
    </location>
</feature>
<name>E2SGA1_9ACTN</name>
<feature type="compositionally biased region" description="Acidic residues" evidence="1">
    <location>
        <begin position="244"/>
        <end position="253"/>
    </location>
</feature>
<dbReference type="OrthoDB" id="3742305at2"/>
<keyword evidence="4" id="KW-1185">Reference proteome</keyword>
<feature type="compositionally biased region" description="Low complexity" evidence="1">
    <location>
        <begin position="29"/>
        <end position="42"/>
    </location>
</feature>
<gene>
    <name evidence="3" type="ORF">HMPREF0063_13060</name>
</gene>
<dbReference type="eggNOG" id="ENOG5033SGS">
    <property type="taxonomic scope" value="Bacteria"/>
</dbReference>
<organism evidence="3 4">
    <name type="scientific">Aeromicrobium marinum DSM 15272</name>
    <dbReference type="NCBI Taxonomy" id="585531"/>
    <lineage>
        <taxon>Bacteria</taxon>
        <taxon>Bacillati</taxon>
        <taxon>Actinomycetota</taxon>
        <taxon>Actinomycetes</taxon>
        <taxon>Propionibacteriales</taxon>
        <taxon>Nocardioidaceae</taxon>
        <taxon>Aeromicrobium</taxon>
    </lineage>
</organism>
<feature type="region of interest" description="Disordered" evidence="1">
    <location>
        <begin position="233"/>
        <end position="253"/>
    </location>
</feature>
<protein>
    <recommendedName>
        <fullName evidence="5">Tat pathway signal sequence domain protein</fullName>
    </recommendedName>
</protein>
<evidence type="ECO:0000313" key="3">
    <source>
        <dbReference type="EMBL" id="EFQ81858.1"/>
    </source>
</evidence>
<keyword evidence="2" id="KW-0732">Signal</keyword>
<sequence length="376" mass="39116">MTSRKGLAALGALVLALGGCQTGAGAGSGATSSSAVTPSAAITEHESGPETPLDHGLLVPRGATQLGPLARYRSPRTIEAYQPDLAAAVSRRGVADALSAAGDNPDGVAAPEPPEGVVSSRPGRDSFELLEEPPEPDVTAAFMRIDGDPTVAVTSMVAQIADLLPEAGLDPADLTTYCSVVSERVQDCSLDVSGVTAGGEELRVQMAVDPGDVSTRISPPSSLTRPVMQVRIEETGDPRLDREGGDDDVDLSDEVVDPTSRVVWPAMDLDAPQATPLMNGWTRPPEATLLLSGFRPGFATLFLERGREAQQIARDFAGSLGPDVPVTRDVVEELNEVDTTFTAVAPSGERAVATHVLTARGHYVLLSYTPAPPPEG</sequence>
<feature type="compositionally biased region" description="Basic and acidic residues" evidence="1">
    <location>
        <begin position="233"/>
        <end position="243"/>
    </location>
</feature>
<dbReference type="RefSeq" id="WP_007078647.1">
    <property type="nucleotide sequence ID" value="NZ_CM001024.1"/>
</dbReference>
<dbReference type="STRING" id="585531.HMPREF0063_13060"/>